<feature type="binding site" evidence="8">
    <location>
        <position position="220"/>
    </location>
    <ligand>
        <name>substrate</name>
    </ligand>
</feature>
<keyword evidence="3" id="KW-0378">Hydrolase</keyword>
<comment type="similarity">
    <text evidence="1 9">Belongs to the peptidase S11 family.</text>
</comment>
<feature type="region of interest" description="Disordered" evidence="10">
    <location>
        <begin position="362"/>
        <end position="381"/>
    </location>
</feature>
<dbReference type="InterPro" id="IPR018044">
    <property type="entry name" value="Peptidase_S11"/>
</dbReference>
<proteinExistence type="inferred from homology"/>
<dbReference type="InterPro" id="IPR012338">
    <property type="entry name" value="Beta-lactam/transpept-like"/>
</dbReference>
<keyword evidence="5" id="KW-0573">Peptidoglycan synthesis</keyword>
<evidence type="ECO:0000256" key="5">
    <source>
        <dbReference type="ARBA" id="ARBA00022984"/>
    </source>
</evidence>
<sequence length="424" mass="46859">MRIAVFVMMMFFVLTGQMGVVYGAENPPDIYSGTGVVIDSSTGEVLYQKNKDEQAFPASLTKLMTAILLEDHMNDGEWMTASKKATQQEVSNFVFNLKIGERMQKEEALKALLVISANDVAMMIAEHIGGDEASFAGMMNAKAASLGMIHTHFVTPNGLHDPQHYTTASDLALLAKEAMKYPAIMEAMGTEKTDVRTDQRQVSIRDRSLIFKNPLALGGKTGFTNEAHNTLIEYMKKDNKTVIAVVMKSSRSNEYQDVETIGNYGLDHMEILRTFQKGEIVGDTTFYGESVEGALGNSCLLTKRKGDEADYTYTPVFKAWQSGQNRVEAGEVIGTYQIKKNGETQMEIPIVSVNAVTHNDPEPLSVMSQKVGRTTSTSTSTSTSSWRYGVAVGLLVLAYGLLKWKQKRKQRKQITIFAEDKYGA</sequence>
<dbReference type="Pfam" id="PF00768">
    <property type="entry name" value="Peptidase_S11"/>
    <property type="match status" value="1"/>
</dbReference>
<dbReference type="STRING" id="512399.A8709_28425"/>
<dbReference type="InterPro" id="IPR001967">
    <property type="entry name" value="Peptidase_S11_N"/>
</dbReference>
<evidence type="ECO:0000256" key="4">
    <source>
        <dbReference type="ARBA" id="ARBA00022960"/>
    </source>
</evidence>
<dbReference type="GO" id="GO:0006508">
    <property type="term" value="P:proteolysis"/>
    <property type="evidence" value="ECO:0007669"/>
    <property type="project" value="InterPro"/>
</dbReference>
<dbReference type="PRINTS" id="PR00725">
    <property type="entry name" value="DADACBPTASE1"/>
</dbReference>
<keyword evidence="14" id="KW-1185">Reference proteome</keyword>
<feature type="active site" evidence="7">
    <location>
        <position position="116"/>
    </location>
</feature>
<dbReference type="SUPFAM" id="SSF56601">
    <property type="entry name" value="beta-lactamase/transpeptidase-like"/>
    <property type="match status" value="1"/>
</dbReference>
<dbReference type="RefSeq" id="WP_065855494.1">
    <property type="nucleotide sequence ID" value="NZ_LYPC01000027.1"/>
</dbReference>
<dbReference type="EMBL" id="LYPC01000027">
    <property type="protein sequence ID" value="OCT11798.1"/>
    <property type="molecule type" value="Genomic_DNA"/>
</dbReference>
<reference evidence="14" key="1">
    <citation type="submission" date="2016-05" db="EMBL/GenBank/DDBJ databases">
        <title>Paenibacillus oryzae. sp. nov., isolated from the rice root.</title>
        <authorList>
            <person name="Zhang J."/>
            <person name="Zhang X."/>
        </authorList>
    </citation>
    <scope>NUCLEOTIDE SEQUENCE [LARGE SCALE GENOMIC DNA]</scope>
    <source>
        <strain evidence="14">KCTC13222</strain>
    </source>
</reference>
<keyword evidence="11" id="KW-0812">Transmembrane</keyword>
<keyword evidence="2" id="KW-0732">Signal</keyword>
<feature type="transmembrane region" description="Helical" evidence="11">
    <location>
        <begin position="385"/>
        <end position="402"/>
    </location>
</feature>
<organism evidence="13 14">
    <name type="scientific">Paenibacillus pectinilyticus</name>
    <dbReference type="NCBI Taxonomy" id="512399"/>
    <lineage>
        <taxon>Bacteria</taxon>
        <taxon>Bacillati</taxon>
        <taxon>Bacillota</taxon>
        <taxon>Bacilli</taxon>
        <taxon>Bacillales</taxon>
        <taxon>Paenibacillaceae</taxon>
        <taxon>Paenibacillus</taxon>
    </lineage>
</organism>
<evidence type="ECO:0000256" key="6">
    <source>
        <dbReference type="ARBA" id="ARBA00023316"/>
    </source>
</evidence>
<evidence type="ECO:0000256" key="1">
    <source>
        <dbReference type="ARBA" id="ARBA00007164"/>
    </source>
</evidence>
<keyword evidence="11" id="KW-0472">Membrane</keyword>
<dbReference type="Gene3D" id="3.40.710.10">
    <property type="entry name" value="DD-peptidase/beta-lactamase superfamily"/>
    <property type="match status" value="1"/>
</dbReference>
<dbReference type="AlphaFoldDB" id="A0A1C0ZUT4"/>
<evidence type="ECO:0000256" key="11">
    <source>
        <dbReference type="SAM" id="Phobius"/>
    </source>
</evidence>
<feature type="active site" description="Proton acceptor" evidence="7">
    <location>
        <position position="62"/>
    </location>
</feature>
<protein>
    <recommendedName>
        <fullName evidence="12">Peptidase S11 D-alanyl-D-alanine carboxypeptidase A N-terminal domain-containing protein</fullName>
    </recommendedName>
</protein>
<dbReference type="GO" id="GO:0008360">
    <property type="term" value="P:regulation of cell shape"/>
    <property type="evidence" value="ECO:0007669"/>
    <property type="project" value="UniProtKB-KW"/>
</dbReference>
<keyword evidence="4" id="KW-0133">Cell shape</keyword>
<dbReference type="PANTHER" id="PTHR21581">
    <property type="entry name" value="D-ALANYL-D-ALANINE CARBOXYPEPTIDASE"/>
    <property type="match status" value="1"/>
</dbReference>
<dbReference type="OrthoDB" id="9791132at2"/>
<evidence type="ECO:0000256" key="7">
    <source>
        <dbReference type="PIRSR" id="PIRSR618044-1"/>
    </source>
</evidence>
<dbReference type="GO" id="GO:0009002">
    <property type="term" value="F:serine-type D-Ala-D-Ala carboxypeptidase activity"/>
    <property type="evidence" value="ECO:0007669"/>
    <property type="project" value="InterPro"/>
</dbReference>
<evidence type="ECO:0000256" key="9">
    <source>
        <dbReference type="RuleBase" id="RU004016"/>
    </source>
</evidence>
<dbReference type="GO" id="GO:0071555">
    <property type="term" value="P:cell wall organization"/>
    <property type="evidence" value="ECO:0007669"/>
    <property type="project" value="UniProtKB-KW"/>
</dbReference>
<accession>A0A1C0ZUT4</accession>
<evidence type="ECO:0000256" key="10">
    <source>
        <dbReference type="SAM" id="MobiDB-lite"/>
    </source>
</evidence>
<evidence type="ECO:0000256" key="3">
    <source>
        <dbReference type="ARBA" id="ARBA00022801"/>
    </source>
</evidence>
<keyword evidence="11" id="KW-1133">Transmembrane helix</keyword>
<evidence type="ECO:0000313" key="13">
    <source>
        <dbReference type="EMBL" id="OCT11798.1"/>
    </source>
</evidence>
<feature type="domain" description="Peptidase S11 D-alanyl-D-alanine carboxypeptidase A N-terminal" evidence="12">
    <location>
        <begin position="25"/>
        <end position="249"/>
    </location>
</feature>
<evidence type="ECO:0000256" key="2">
    <source>
        <dbReference type="ARBA" id="ARBA00022729"/>
    </source>
</evidence>
<name>A0A1C0ZUT4_9BACL</name>
<evidence type="ECO:0000313" key="14">
    <source>
        <dbReference type="Proteomes" id="UP000093309"/>
    </source>
</evidence>
<evidence type="ECO:0000256" key="8">
    <source>
        <dbReference type="PIRSR" id="PIRSR618044-2"/>
    </source>
</evidence>
<evidence type="ECO:0000259" key="12">
    <source>
        <dbReference type="Pfam" id="PF00768"/>
    </source>
</evidence>
<feature type="active site" description="Acyl-ester intermediate" evidence="7">
    <location>
        <position position="59"/>
    </location>
</feature>
<keyword evidence="6" id="KW-0961">Cell wall biogenesis/degradation</keyword>
<comment type="caution">
    <text evidence="13">The sequence shown here is derived from an EMBL/GenBank/DDBJ whole genome shotgun (WGS) entry which is preliminary data.</text>
</comment>
<dbReference type="GO" id="GO:0009252">
    <property type="term" value="P:peptidoglycan biosynthetic process"/>
    <property type="evidence" value="ECO:0007669"/>
    <property type="project" value="UniProtKB-KW"/>
</dbReference>
<dbReference type="Proteomes" id="UP000093309">
    <property type="component" value="Unassembled WGS sequence"/>
</dbReference>
<gene>
    <name evidence="13" type="ORF">A8709_28425</name>
</gene>
<dbReference type="PANTHER" id="PTHR21581:SF6">
    <property type="entry name" value="TRAFFICKING PROTEIN PARTICLE COMPLEX SUBUNIT 12"/>
    <property type="match status" value="1"/>
</dbReference>